<evidence type="ECO:0000256" key="12">
    <source>
        <dbReference type="ARBA" id="ARBA00023139"/>
    </source>
</evidence>
<accession>A0A9X1VW47</accession>
<feature type="domain" description="SLBB" evidence="17">
    <location>
        <begin position="199"/>
        <end position="277"/>
    </location>
</feature>
<feature type="domain" description="SLBB" evidence="17">
    <location>
        <begin position="284"/>
        <end position="366"/>
    </location>
</feature>
<keyword evidence="14" id="KW-0449">Lipoprotein</keyword>
<evidence type="ECO:0000256" key="14">
    <source>
        <dbReference type="ARBA" id="ARBA00023288"/>
    </source>
</evidence>
<dbReference type="Pfam" id="PF02563">
    <property type="entry name" value="Poly_export"/>
    <property type="match status" value="1"/>
</dbReference>
<keyword evidence="19" id="KW-1185">Reference proteome</keyword>
<evidence type="ECO:0000259" key="17">
    <source>
        <dbReference type="Pfam" id="PF22461"/>
    </source>
</evidence>
<comment type="subcellular location">
    <subcellularLocation>
        <location evidence="1">Cell outer membrane</location>
        <topology evidence="1">Multi-pass membrane protein</topology>
    </subcellularLocation>
</comment>
<dbReference type="EMBL" id="JALGBI010000001">
    <property type="protein sequence ID" value="MCJ0764335.1"/>
    <property type="molecule type" value="Genomic_DNA"/>
</dbReference>
<dbReference type="GO" id="GO:0015159">
    <property type="term" value="F:polysaccharide transmembrane transporter activity"/>
    <property type="evidence" value="ECO:0007669"/>
    <property type="project" value="InterPro"/>
</dbReference>
<keyword evidence="3" id="KW-0813">Transport</keyword>
<evidence type="ECO:0000259" key="16">
    <source>
        <dbReference type="Pfam" id="PF02563"/>
    </source>
</evidence>
<keyword evidence="5" id="KW-0762">Sugar transport</keyword>
<evidence type="ECO:0000256" key="9">
    <source>
        <dbReference type="ARBA" id="ARBA00023065"/>
    </source>
</evidence>
<evidence type="ECO:0000256" key="3">
    <source>
        <dbReference type="ARBA" id="ARBA00022448"/>
    </source>
</evidence>
<dbReference type="GO" id="GO:0015288">
    <property type="term" value="F:porin activity"/>
    <property type="evidence" value="ECO:0007669"/>
    <property type="project" value="UniProtKB-KW"/>
</dbReference>
<keyword evidence="12" id="KW-0564">Palmitate</keyword>
<dbReference type="InterPro" id="IPR049712">
    <property type="entry name" value="Poly_export"/>
</dbReference>
<evidence type="ECO:0000256" key="11">
    <source>
        <dbReference type="ARBA" id="ARBA00023136"/>
    </source>
</evidence>
<dbReference type="Proteomes" id="UP001139447">
    <property type="component" value="Unassembled WGS sequence"/>
</dbReference>
<evidence type="ECO:0000256" key="7">
    <source>
        <dbReference type="ARBA" id="ARBA00022729"/>
    </source>
</evidence>
<comment type="caution">
    <text evidence="18">The sequence shown here is derived from an EMBL/GenBank/DDBJ whole genome shotgun (WGS) entry which is preliminary data.</text>
</comment>
<evidence type="ECO:0000313" key="18">
    <source>
        <dbReference type="EMBL" id="MCJ0764335.1"/>
    </source>
</evidence>
<keyword evidence="4" id="KW-1134">Transmembrane beta strand</keyword>
<evidence type="ECO:0000256" key="13">
    <source>
        <dbReference type="ARBA" id="ARBA00023237"/>
    </source>
</evidence>
<dbReference type="PANTHER" id="PTHR33619:SF3">
    <property type="entry name" value="POLYSACCHARIDE EXPORT PROTEIN GFCE-RELATED"/>
    <property type="match status" value="1"/>
</dbReference>
<name>A0A9X1VW47_9BURK</name>
<proteinExistence type="inferred from homology"/>
<keyword evidence="11" id="KW-0472">Membrane</keyword>
<dbReference type="GO" id="GO:0046930">
    <property type="term" value="C:pore complex"/>
    <property type="evidence" value="ECO:0007669"/>
    <property type="project" value="UniProtKB-KW"/>
</dbReference>
<dbReference type="Gene3D" id="3.30.1950.10">
    <property type="entry name" value="wza like domain"/>
    <property type="match status" value="1"/>
</dbReference>
<keyword evidence="8" id="KW-0625">Polysaccharide transport</keyword>
<dbReference type="AlphaFoldDB" id="A0A9X1VW47"/>
<evidence type="ECO:0000256" key="6">
    <source>
        <dbReference type="ARBA" id="ARBA00022692"/>
    </source>
</evidence>
<evidence type="ECO:0000256" key="8">
    <source>
        <dbReference type="ARBA" id="ARBA00023047"/>
    </source>
</evidence>
<keyword evidence="13" id="KW-0998">Cell outer membrane</keyword>
<evidence type="ECO:0000256" key="4">
    <source>
        <dbReference type="ARBA" id="ARBA00022452"/>
    </source>
</evidence>
<dbReference type="PANTHER" id="PTHR33619">
    <property type="entry name" value="POLYSACCHARIDE EXPORT PROTEIN GFCE-RELATED"/>
    <property type="match status" value="1"/>
</dbReference>
<dbReference type="GO" id="GO:0006811">
    <property type="term" value="P:monoatomic ion transport"/>
    <property type="evidence" value="ECO:0007669"/>
    <property type="project" value="UniProtKB-KW"/>
</dbReference>
<dbReference type="Gene3D" id="3.10.560.10">
    <property type="entry name" value="Outer membrane lipoprotein wza domain like"/>
    <property type="match status" value="2"/>
</dbReference>
<evidence type="ECO:0000256" key="15">
    <source>
        <dbReference type="SAM" id="SignalP"/>
    </source>
</evidence>
<keyword evidence="7 15" id="KW-0732">Signal</keyword>
<keyword evidence="9" id="KW-0406">Ion transport</keyword>
<dbReference type="Pfam" id="PF22461">
    <property type="entry name" value="SLBB_2"/>
    <property type="match status" value="2"/>
</dbReference>
<keyword evidence="6" id="KW-0812">Transmembrane</keyword>
<organism evidence="18 19">
    <name type="scientific">Variovorax terrae</name>
    <dbReference type="NCBI Taxonomy" id="2923278"/>
    <lineage>
        <taxon>Bacteria</taxon>
        <taxon>Pseudomonadati</taxon>
        <taxon>Pseudomonadota</taxon>
        <taxon>Betaproteobacteria</taxon>
        <taxon>Burkholderiales</taxon>
        <taxon>Comamonadaceae</taxon>
        <taxon>Variovorax</taxon>
    </lineage>
</organism>
<evidence type="ECO:0000256" key="5">
    <source>
        <dbReference type="ARBA" id="ARBA00022597"/>
    </source>
</evidence>
<feature type="domain" description="Polysaccharide export protein N-terminal" evidence="16">
    <location>
        <begin position="99"/>
        <end position="193"/>
    </location>
</feature>
<sequence length="396" mass="42354">MVRLSKSIRQGMVRLSGRIIASAAMASLLPGCAVVTAPGFDYTDPGLRTSVTLGQYVPSDVDNPPEGVIIPITPSLIQAQSNVKPRNLSPEVKQLFGEPDYYKIGPGDVLGITVFDHPELMQGAGVTTPVTPFAGDPTGIAPAPGIIVPASGQISFPYAGLIVAAGKTELEIQQELTVKLARVYKDPQVAVRIQAFRSKRVYVDGEVRNPGLQVFTDMPMTLPEAINRAGGVTPAGDRSLVSVTRADKTVPVNLMALLDMGVDPNKIVLRSGDMVTVKSREESKVYVMGEVLRPSAVLMRNSRLTLNDALGEVGGVNPNTANPRQVYVIRNNDQGQPAIFHLDAKTATALAMADGFALKPKDVVYVDPVPLVQWSRIINLILPTAQLTSGVNNTFR</sequence>
<evidence type="ECO:0000256" key="2">
    <source>
        <dbReference type="ARBA" id="ARBA00009450"/>
    </source>
</evidence>
<feature type="signal peptide" evidence="15">
    <location>
        <begin position="1"/>
        <end position="26"/>
    </location>
</feature>
<keyword evidence="10" id="KW-0626">Porin</keyword>
<evidence type="ECO:0000256" key="10">
    <source>
        <dbReference type="ARBA" id="ARBA00023114"/>
    </source>
</evidence>
<gene>
    <name evidence="18" type="ORF">MMF98_14050</name>
</gene>
<dbReference type="GO" id="GO:0009279">
    <property type="term" value="C:cell outer membrane"/>
    <property type="evidence" value="ECO:0007669"/>
    <property type="project" value="UniProtKB-SubCell"/>
</dbReference>
<evidence type="ECO:0000256" key="1">
    <source>
        <dbReference type="ARBA" id="ARBA00004571"/>
    </source>
</evidence>
<dbReference type="InterPro" id="IPR003715">
    <property type="entry name" value="Poly_export_N"/>
</dbReference>
<dbReference type="RefSeq" id="WP_243306945.1">
    <property type="nucleotide sequence ID" value="NZ_JALGBI010000001.1"/>
</dbReference>
<protein>
    <submittedName>
        <fullName evidence="18">Polysaccharide biosynthesis/export family protein</fullName>
    </submittedName>
</protein>
<evidence type="ECO:0000313" key="19">
    <source>
        <dbReference type="Proteomes" id="UP001139447"/>
    </source>
</evidence>
<reference evidence="18" key="1">
    <citation type="submission" date="2022-03" db="EMBL/GenBank/DDBJ databases">
        <authorList>
            <person name="Woo C.Y."/>
        </authorList>
    </citation>
    <scope>NUCLEOTIDE SEQUENCE</scope>
    <source>
        <strain evidence="18">CYS-02</strain>
    </source>
</reference>
<dbReference type="InterPro" id="IPR054765">
    <property type="entry name" value="SLBB_dom"/>
</dbReference>
<comment type="similarity">
    <text evidence="2">Belongs to the BexD/CtrA/VexA family.</text>
</comment>
<feature type="chain" id="PRO_5040828613" evidence="15">
    <location>
        <begin position="27"/>
        <end position="396"/>
    </location>
</feature>